<dbReference type="AlphaFoldDB" id="B4J6W2"/>
<keyword evidence="1" id="KW-0472">Membrane</keyword>
<reference evidence="2 3" key="1">
    <citation type="journal article" date="2007" name="Nature">
        <title>Evolution of genes and genomes on the Drosophila phylogeny.</title>
        <authorList>
            <consortium name="Drosophila 12 Genomes Consortium"/>
            <person name="Clark A.G."/>
            <person name="Eisen M.B."/>
            <person name="Smith D.R."/>
            <person name="Bergman C.M."/>
            <person name="Oliver B."/>
            <person name="Markow T.A."/>
            <person name="Kaufman T.C."/>
            <person name="Kellis M."/>
            <person name="Gelbart W."/>
            <person name="Iyer V.N."/>
            <person name="Pollard D.A."/>
            <person name="Sackton T.B."/>
            <person name="Larracuente A.M."/>
            <person name="Singh N.D."/>
            <person name="Abad J.P."/>
            <person name="Abt D.N."/>
            <person name="Adryan B."/>
            <person name="Aguade M."/>
            <person name="Akashi H."/>
            <person name="Anderson W.W."/>
            <person name="Aquadro C.F."/>
            <person name="Ardell D.H."/>
            <person name="Arguello R."/>
            <person name="Artieri C.G."/>
            <person name="Barbash D.A."/>
            <person name="Barker D."/>
            <person name="Barsanti P."/>
            <person name="Batterham P."/>
            <person name="Batzoglou S."/>
            <person name="Begun D."/>
            <person name="Bhutkar A."/>
            <person name="Blanco E."/>
            <person name="Bosak S.A."/>
            <person name="Bradley R.K."/>
            <person name="Brand A.D."/>
            <person name="Brent M.R."/>
            <person name="Brooks A.N."/>
            <person name="Brown R.H."/>
            <person name="Butlin R.K."/>
            <person name="Caggese C."/>
            <person name="Calvi B.R."/>
            <person name="Bernardo de Carvalho A."/>
            <person name="Caspi A."/>
            <person name="Castrezana S."/>
            <person name="Celniker S.E."/>
            <person name="Chang J.L."/>
            <person name="Chapple C."/>
            <person name="Chatterji S."/>
            <person name="Chinwalla A."/>
            <person name="Civetta A."/>
            <person name="Clifton S.W."/>
            <person name="Comeron J.M."/>
            <person name="Costello J.C."/>
            <person name="Coyne J.A."/>
            <person name="Daub J."/>
            <person name="David R.G."/>
            <person name="Delcher A.L."/>
            <person name="Delehaunty K."/>
            <person name="Do C.B."/>
            <person name="Ebling H."/>
            <person name="Edwards K."/>
            <person name="Eickbush T."/>
            <person name="Evans J.D."/>
            <person name="Filipski A."/>
            <person name="Findeiss S."/>
            <person name="Freyhult E."/>
            <person name="Fulton L."/>
            <person name="Fulton R."/>
            <person name="Garcia A.C."/>
            <person name="Gardiner A."/>
            <person name="Garfield D.A."/>
            <person name="Garvin B.E."/>
            <person name="Gibson G."/>
            <person name="Gilbert D."/>
            <person name="Gnerre S."/>
            <person name="Godfrey J."/>
            <person name="Good R."/>
            <person name="Gotea V."/>
            <person name="Gravely B."/>
            <person name="Greenberg A.J."/>
            <person name="Griffiths-Jones S."/>
            <person name="Gross S."/>
            <person name="Guigo R."/>
            <person name="Gustafson E.A."/>
            <person name="Haerty W."/>
            <person name="Hahn M.W."/>
            <person name="Halligan D.L."/>
            <person name="Halpern A.L."/>
            <person name="Halter G.M."/>
            <person name="Han M.V."/>
            <person name="Heger A."/>
            <person name="Hillier L."/>
            <person name="Hinrichs A.S."/>
            <person name="Holmes I."/>
            <person name="Hoskins R.A."/>
            <person name="Hubisz M.J."/>
            <person name="Hultmark D."/>
            <person name="Huntley M.A."/>
            <person name="Jaffe D.B."/>
            <person name="Jagadeeshan S."/>
            <person name="Jeck W.R."/>
            <person name="Johnson J."/>
            <person name="Jones C.D."/>
            <person name="Jordan W.C."/>
            <person name="Karpen G.H."/>
            <person name="Kataoka E."/>
            <person name="Keightley P.D."/>
            <person name="Kheradpour P."/>
            <person name="Kirkness E.F."/>
            <person name="Koerich L.B."/>
            <person name="Kristiansen K."/>
            <person name="Kudrna D."/>
            <person name="Kulathinal R.J."/>
            <person name="Kumar S."/>
            <person name="Kwok R."/>
            <person name="Lander E."/>
            <person name="Langley C.H."/>
            <person name="Lapoint R."/>
            <person name="Lazzaro B.P."/>
            <person name="Lee S.J."/>
            <person name="Levesque L."/>
            <person name="Li R."/>
            <person name="Lin C.F."/>
            <person name="Lin M.F."/>
            <person name="Lindblad-Toh K."/>
            <person name="Llopart A."/>
            <person name="Long M."/>
            <person name="Low L."/>
            <person name="Lozovsky E."/>
            <person name="Lu J."/>
            <person name="Luo M."/>
            <person name="Machado C.A."/>
            <person name="Makalowski W."/>
            <person name="Marzo M."/>
            <person name="Matsuda M."/>
            <person name="Matzkin L."/>
            <person name="McAllister B."/>
            <person name="McBride C.S."/>
            <person name="McKernan B."/>
            <person name="McKernan K."/>
            <person name="Mendez-Lago M."/>
            <person name="Minx P."/>
            <person name="Mollenhauer M.U."/>
            <person name="Montooth K."/>
            <person name="Mount S.M."/>
            <person name="Mu X."/>
            <person name="Myers E."/>
            <person name="Negre B."/>
            <person name="Newfeld S."/>
            <person name="Nielsen R."/>
            <person name="Noor M.A."/>
            <person name="O'Grady P."/>
            <person name="Pachter L."/>
            <person name="Papaceit M."/>
            <person name="Parisi M.J."/>
            <person name="Parisi M."/>
            <person name="Parts L."/>
            <person name="Pedersen J.S."/>
            <person name="Pesole G."/>
            <person name="Phillippy A.M."/>
            <person name="Ponting C.P."/>
            <person name="Pop M."/>
            <person name="Porcelli D."/>
            <person name="Powell J.R."/>
            <person name="Prohaska S."/>
            <person name="Pruitt K."/>
            <person name="Puig M."/>
            <person name="Quesneville H."/>
            <person name="Ram K.R."/>
            <person name="Rand D."/>
            <person name="Rasmussen M.D."/>
            <person name="Reed L.K."/>
            <person name="Reenan R."/>
            <person name="Reily A."/>
            <person name="Remington K.A."/>
            <person name="Rieger T.T."/>
            <person name="Ritchie M.G."/>
            <person name="Robin C."/>
            <person name="Rogers Y.H."/>
            <person name="Rohde C."/>
            <person name="Rozas J."/>
            <person name="Rubenfield M.J."/>
            <person name="Ruiz A."/>
            <person name="Russo S."/>
            <person name="Salzberg S.L."/>
            <person name="Sanchez-Gracia A."/>
            <person name="Saranga D.J."/>
            <person name="Sato H."/>
            <person name="Schaeffer S.W."/>
            <person name="Schatz M.C."/>
            <person name="Schlenke T."/>
            <person name="Schwartz R."/>
            <person name="Segarra C."/>
            <person name="Singh R.S."/>
            <person name="Sirot L."/>
            <person name="Sirota M."/>
            <person name="Sisneros N.B."/>
            <person name="Smith C.D."/>
            <person name="Smith T.F."/>
            <person name="Spieth J."/>
            <person name="Stage D.E."/>
            <person name="Stark A."/>
            <person name="Stephan W."/>
            <person name="Strausberg R.L."/>
            <person name="Strempel S."/>
            <person name="Sturgill D."/>
            <person name="Sutton G."/>
            <person name="Sutton G.G."/>
            <person name="Tao W."/>
            <person name="Teichmann S."/>
            <person name="Tobari Y.N."/>
            <person name="Tomimura Y."/>
            <person name="Tsolas J.M."/>
            <person name="Valente V.L."/>
            <person name="Venter E."/>
            <person name="Venter J.C."/>
            <person name="Vicario S."/>
            <person name="Vieira F.G."/>
            <person name="Vilella A.J."/>
            <person name="Villasante A."/>
            <person name="Walenz B."/>
            <person name="Wang J."/>
            <person name="Wasserman M."/>
            <person name="Watts T."/>
            <person name="Wilson D."/>
            <person name="Wilson R.K."/>
            <person name="Wing R.A."/>
            <person name="Wolfner M.F."/>
            <person name="Wong A."/>
            <person name="Wong G.K."/>
            <person name="Wu C.I."/>
            <person name="Wu G."/>
            <person name="Yamamoto D."/>
            <person name="Yang H.P."/>
            <person name="Yang S.P."/>
            <person name="Yorke J.A."/>
            <person name="Yoshida K."/>
            <person name="Zdobnov E."/>
            <person name="Zhang P."/>
            <person name="Zhang Y."/>
            <person name="Zimin A.V."/>
            <person name="Baldwin J."/>
            <person name="Abdouelleil A."/>
            <person name="Abdulkadir J."/>
            <person name="Abebe A."/>
            <person name="Abera B."/>
            <person name="Abreu J."/>
            <person name="Acer S.C."/>
            <person name="Aftuck L."/>
            <person name="Alexander A."/>
            <person name="An P."/>
            <person name="Anderson E."/>
            <person name="Anderson S."/>
            <person name="Arachi H."/>
            <person name="Azer M."/>
            <person name="Bachantsang P."/>
            <person name="Barry A."/>
            <person name="Bayul T."/>
            <person name="Berlin A."/>
            <person name="Bessette D."/>
            <person name="Bloom T."/>
            <person name="Blye J."/>
            <person name="Boguslavskiy L."/>
            <person name="Bonnet C."/>
            <person name="Boukhgalter B."/>
            <person name="Bourzgui I."/>
            <person name="Brown A."/>
            <person name="Cahill P."/>
            <person name="Channer S."/>
            <person name="Cheshatsang Y."/>
            <person name="Chuda L."/>
            <person name="Citroen M."/>
            <person name="Collymore A."/>
            <person name="Cooke P."/>
            <person name="Costello M."/>
            <person name="D'Aco K."/>
            <person name="Daza R."/>
            <person name="De Haan G."/>
            <person name="DeGray S."/>
            <person name="DeMaso C."/>
            <person name="Dhargay N."/>
            <person name="Dooley K."/>
            <person name="Dooley E."/>
            <person name="Doricent M."/>
            <person name="Dorje P."/>
            <person name="Dorjee K."/>
            <person name="Dupes A."/>
            <person name="Elong R."/>
            <person name="Falk J."/>
            <person name="Farina A."/>
            <person name="Faro S."/>
            <person name="Ferguson D."/>
            <person name="Fisher S."/>
            <person name="Foley C.D."/>
            <person name="Franke A."/>
            <person name="Friedrich D."/>
            <person name="Gadbois L."/>
            <person name="Gearin G."/>
            <person name="Gearin C.R."/>
            <person name="Giannoukos G."/>
            <person name="Goode T."/>
            <person name="Graham J."/>
            <person name="Grandbois E."/>
            <person name="Grewal S."/>
            <person name="Gyaltsen K."/>
            <person name="Hafez N."/>
            <person name="Hagos B."/>
            <person name="Hall J."/>
            <person name="Henson C."/>
            <person name="Hollinger A."/>
            <person name="Honan T."/>
            <person name="Huard M.D."/>
            <person name="Hughes L."/>
            <person name="Hurhula B."/>
            <person name="Husby M.E."/>
            <person name="Kamat A."/>
            <person name="Kanga B."/>
            <person name="Kashin S."/>
            <person name="Khazanovich D."/>
            <person name="Kisner P."/>
            <person name="Lance K."/>
            <person name="Lara M."/>
            <person name="Lee W."/>
            <person name="Lennon N."/>
            <person name="Letendre F."/>
            <person name="LeVine R."/>
            <person name="Lipovsky A."/>
            <person name="Liu X."/>
            <person name="Liu J."/>
            <person name="Liu S."/>
            <person name="Lokyitsang T."/>
            <person name="Lokyitsang Y."/>
            <person name="Lubonja R."/>
            <person name="Lui A."/>
            <person name="MacDonald P."/>
            <person name="Magnisalis V."/>
            <person name="Maru K."/>
            <person name="Matthews C."/>
            <person name="McCusker W."/>
            <person name="McDonough S."/>
            <person name="Mehta T."/>
            <person name="Meldrim J."/>
            <person name="Meneus L."/>
            <person name="Mihai O."/>
            <person name="Mihalev A."/>
            <person name="Mihova T."/>
            <person name="Mittelman R."/>
            <person name="Mlenga V."/>
            <person name="Montmayeur A."/>
            <person name="Mulrain L."/>
            <person name="Navidi A."/>
            <person name="Naylor J."/>
            <person name="Negash T."/>
            <person name="Nguyen T."/>
            <person name="Nguyen N."/>
            <person name="Nicol R."/>
            <person name="Norbu C."/>
            <person name="Norbu N."/>
            <person name="Novod N."/>
            <person name="O'Neill B."/>
            <person name="Osman S."/>
            <person name="Markiewicz E."/>
            <person name="Oyono O.L."/>
            <person name="Patti C."/>
            <person name="Phunkhang P."/>
            <person name="Pierre F."/>
            <person name="Priest M."/>
            <person name="Raghuraman S."/>
            <person name="Rege F."/>
            <person name="Reyes R."/>
            <person name="Rise C."/>
            <person name="Rogov P."/>
            <person name="Ross K."/>
            <person name="Ryan E."/>
            <person name="Settipalli S."/>
            <person name="Shea T."/>
            <person name="Sherpa N."/>
            <person name="Shi L."/>
            <person name="Shih D."/>
            <person name="Sparrow T."/>
            <person name="Spaulding J."/>
            <person name="Stalker J."/>
            <person name="Stange-Thomann N."/>
            <person name="Stavropoulos S."/>
            <person name="Stone C."/>
            <person name="Strader C."/>
            <person name="Tesfaye S."/>
            <person name="Thomson T."/>
            <person name="Thoulutsang Y."/>
            <person name="Thoulutsang D."/>
            <person name="Topham K."/>
            <person name="Topping I."/>
            <person name="Tsamla T."/>
            <person name="Vassiliev H."/>
            <person name="Vo A."/>
            <person name="Wangchuk T."/>
            <person name="Wangdi T."/>
            <person name="Weiand M."/>
            <person name="Wilkinson J."/>
            <person name="Wilson A."/>
            <person name="Yadav S."/>
            <person name="Young G."/>
            <person name="Yu Q."/>
            <person name="Zembek L."/>
            <person name="Zhong D."/>
            <person name="Zimmer A."/>
            <person name="Zwirko Z."/>
            <person name="Jaffe D.B."/>
            <person name="Alvarez P."/>
            <person name="Brockman W."/>
            <person name="Butler J."/>
            <person name="Chin C."/>
            <person name="Gnerre S."/>
            <person name="Grabherr M."/>
            <person name="Kleber M."/>
            <person name="Mauceli E."/>
            <person name="MacCallum I."/>
        </authorList>
    </citation>
    <scope>NUCLEOTIDE SEQUENCE [LARGE SCALE GENOMIC DNA]</scope>
    <source>
        <strain evidence="3">Tucson 15287-2541.00</strain>
    </source>
</reference>
<dbReference type="PhylomeDB" id="B4J6W2"/>
<keyword evidence="1" id="KW-1133">Transmembrane helix</keyword>
<dbReference type="eggNOG" id="ENOG502TCZZ">
    <property type="taxonomic scope" value="Eukaryota"/>
</dbReference>
<organism evidence="3">
    <name type="scientific">Drosophila grimshawi</name>
    <name type="common">Hawaiian fruit fly</name>
    <name type="synonym">Idiomyia grimshawi</name>
    <dbReference type="NCBI Taxonomy" id="7222"/>
    <lineage>
        <taxon>Eukaryota</taxon>
        <taxon>Metazoa</taxon>
        <taxon>Ecdysozoa</taxon>
        <taxon>Arthropoda</taxon>
        <taxon>Hexapoda</taxon>
        <taxon>Insecta</taxon>
        <taxon>Pterygota</taxon>
        <taxon>Neoptera</taxon>
        <taxon>Endopterygota</taxon>
        <taxon>Diptera</taxon>
        <taxon>Brachycera</taxon>
        <taxon>Muscomorpha</taxon>
        <taxon>Ephydroidea</taxon>
        <taxon>Drosophilidae</taxon>
        <taxon>Drosophila</taxon>
        <taxon>Hawaiian Drosophila</taxon>
    </lineage>
</organism>
<keyword evidence="3" id="KW-1185">Reference proteome</keyword>
<dbReference type="InParanoid" id="B4J6W2"/>
<dbReference type="EMBL" id="CH916367">
    <property type="protein sequence ID" value="EDW02043.1"/>
    <property type="molecule type" value="Genomic_DNA"/>
</dbReference>
<feature type="transmembrane region" description="Helical" evidence="1">
    <location>
        <begin position="77"/>
        <end position="101"/>
    </location>
</feature>
<dbReference type="OMA" id="VFFVMMH"/>
<sequence length="247" mass="28956">MDDRVGSYQRARRKFSSIVYGVTLIWLLLALIQWLVINLMQNDVETYLKYEWISLIFFFLSIILVFVFIFVEKSRFITGLSWIITILSVEFAIIGLFALVVKPMWPELLLWFAICVILLFISVLLGAFIPHDLTLDIVVLFVVSFVFLIASIFLIMLHLLTQTLYSYILFELLVTSIILMFIMYHGQTINGGRFAEMRINDYLLGTVILFYDFIIIFLLSFYMQTHYQIVKHVAHPEEPLKINVKQN</sequence>
<feature type="transmembrane region" description="Helical" evidence="1">
    <location>
        <begin position="108"/>
        <end position="129"/>
    </location>
</feature>
<protein>
    <submittedName>
        <fullName evidence="2">GH20115</fullName>
    </submittedName>
</protein>
<feature type="transmembrane region" description="Helical" evidence="1">
    <location>
        <begin position="135"/>
        <end position="157"/>
    </location>
</feature>
<name>B4J6W2_DROGR</name>
<dbReference type="OrthoDB" id="7967828at2759"/>
<gene>
    <name evidence="2" type="primary">Dgri\GH20115</name>
    <name evidence="2" type="ORF">Dgri_GH20115</name>
</gene>
<evidence type="ECO:0000256" key="1">
    <source>
        <dbReference type="SAM" id="Phobius"/>
    </source>
</evidence>
<evidence type="ECO:0000313" key="3">
    <source>
        <dbReference type="Proteomes" id="UP000001070"/>
    </source>
</evidence>
<feature type="transmembrane region" description="Helical" evidence="1">
    <location>
        <begin position="164"/>
        <end position="182"/>
    </location>
</feature>
<dbReference type="KEGG" id="dgr:6561155"/>
<keyword evidence="1" id="KW-0812">Transmembrane</keyword>
<feature type="transmembrane region" description="Helical" evidence="1">
    <location>
        <begin position="202"/>
        <end position="222"/>
    </location>
</feature>
<dbReference type="Proteomes" id="UP000001070">
    <property type="component" value="Unassembled WGS sequence"/>
</dbReference>
<evidence type="ECO:0000313" key="2">
    <source>
        <dbReference type="EMBL" id="EDW02043.1"/>
    </source>
</evidence>
<dbReference type="HOGENOM" id="CLU_070911_0_0_1"/>
<feature type="transmembrane region" description="Helical" evidence="1">
    <location>
        <begin position="52"/>
        <end position="71"/>
    </location>
</feature>
<feature type="transmembrane region" description="Helical" evidence="1">
    <location>
        <begin position="18"/>
        <end position="40"/>
    </location>
</feature>
<accession>B4J6W2</accession>
<proteinExistence type="predicted"/>